<organism evidence="3 4">
    <name type="scientific">Dissostichus mawsoni</name>
    <name type="common">Antarctic cod</name>
    <dbReference type="NCBI Taxonomy" id="36200"/>
    <lineage>
        <taxon>Eukaryota</taxon>
        <taxon>Metazoa</taxon>
        <taxon>Chordata</taxon>
        <taxon>Craniata</taxon>
        <taxon>Vertebrata</taxon>
        <taxon>Euteleostomi</taxon>
        <taxon>Actinopterygii</taxon>
        <taxon>Neopterygii</taxon>
        <taxon>Teleostei</taxon>
        <taxon>Neoteleostei</taxon>
        <taxon>Acanthomorphata</taxon>
        <taxon>Eupercaria</taxon>
        <taxon>Perciformes</taxon>
        <taxon>Notothenioidei</taxon>
        <taxon>Nototheniidae</taxon>
        <taxon>Dissostichus</taxon>
    </lineage>
</organism>
<dbReference type="PANTHER" id="PTHR46190:SF1">
    <property type="entry name" value="SI:CH211-201H21.5"/>
    <property type="match status" value="1"/>
</dbReference>
<dbReference type="Gene3D" id="3.90.245.10">
    <property type="entry name" value="Ribonucleoside hydrolase-like"/>
    <property type="match status" value="1"/>
</dbReference>
<keyword evidence="4" id="KW-1185">Reference proteome</keyword>
<dbReference type="InterPro" id="IPR052775">
    <property type="entry name" value="IUN_hydrolase"/>
</dbReference>
<evidence type="ECO:0000313" key="3">
    <source>
        <dbReference type="EMBL" id="KAF3857176.1"/>
    </source>
</evidence>
<dbReference type="AlphaFoldDB" id="A0A7J5Z6C2"/>
<dbReference type="Proteomes" id="UP000518266">
    <property type="component" value="Unassembled WGS sequence"/>
</dbReference>
<sequence>MKKLILDVDTGVDDAHAIMMALAAPDVEVLGITCCHGNTPLDNVLKNRCVSCRQQAGWM</sequence>
<dbReference type="Pfam" id="PF01156">
    <property type="entry name" value="IU_nuc_hydro"/>
    <property type="match status" value="1"/>
</dbReference>
<evidence type="ECO:0000313" key="4">
    <source>
        <dbReference type="Proteomes" id="UP000518266"/>
    </source>
</evidence>
<dbReference type="InterPro" id="IPR001910">
    <property type="entry name" value="Inosine/uridine_hydrolase_dom"/>
</dbReference>
<reference evidence="3 4" key="1">
    <citation type="submission" date="2020-03" db="EMBL/GenBank/DDBJ databases">
        <title>Dissostichus mawsoni Genome sequencing and assembly.</title>
        <authorList>
            <person name="Park H."/>
        </authorList>
    </citation>
    <scope>NUCLEOTIDE SEQUENCE [LARGE SCALE GENOMIC DNA]</scope>
    <source>
        <strain evidence="3">DM0001</strain>
        <tissue evidence="3">Muscle</tissue>
    </source>
</reference>
<proteinExistence type="inferred from homology"/>
<evidence type="ECO:0000259" key="2">
    <source>
        <dbReference type="Pfam" id="PF01156"/>
    </source>
</evidence>
<comment type="similarity">
    <text evidence="1">Belongs to the IUNH family.</text>
</comment>
<dbReference type="PANTHER" id="PTHR46190">
    <property type="entry name" value="SI:CH211-201H21.5-RELATED"/>
    <property type="match status" value="1"/>
</dbReference>
<feature type="domain" description="Inosine/uridine-preferring nucleoside hydrolase" evidence="2">
    <location>
        <begin position="4"/>
        <end position="49"/>
    </location>
</feature>
<dbReference type="OrthoDB" id="8928560at2759"/>
<dbReference type="EMBL" id="JAAKFY010000005">
    <property type="protein sequence ID" value="KAF3857176.1"/>
    <property type="molecule type" value="Genomic_DNA"/>
</dbReference>
<accession>A0A7J5Z6C2</accession>
<name>A0A7J5Z6C2_DISMA</name>
<evidence type="ECO:0000256" key="1">
    <source>
        <dbReference type="ARBA" id="ARBA00009176"/>
    </source>
</evidence>
<dbReference type="SUPFAM" id="SSF53590">
    <property type="entry name" value="Nucleoside hydrolase"/>
    <property type="match status" value="1"/>
</dbReference>
<comment type="caution">
    <text evidence="3">The sequence shown here is derived from an EMBL/GenBank/DDBJ whole genome shotgun (WGS) entry which is preliminary data.</text>
</comment>
<dbReference type="InterPro" id="IPR036452">
    <property type="entry name" value="Ribo_hydro-like"/>
</dbReference>
<gene>
    <name evidence="3" type="ORF">F7725_009035</name>
</gene>
<dbReference type="GO" id="GO:0016799">
    <property type="term" value="F:hydrolase activity, hydrolyzing N-glycosyl compounds"/>
    <property type="evidence" value="ECO:0007669"/>
    <property type="project" value="InterPro"/>
</dbReference>
<protein>
    <recommendedName>
        <fullName evidence="2">Inosine/uridine-preferring nucleoside hydrolase domain-containing protein</fullName>
    </recommendedName>
</protein>